<protein>
    <submittedName>
        <fullName evidence="1">Uncharacterized protein</fullName>
    </submittedName>
</protein>
<gene>
    <name evidence="1" type="ORF">LPH55_00875</name>
</gene>
<organism evidence="1 2">
    <name type="scientific">Xylella taiwanensis</name>
    <dbReference type="NCBI Taxonomy" id="1444770"/>
    <lineage>
        <taxon>Bacteria</taxon>
        <taxon>Pseudomonadati</taxon>
        <taxon>Pseudomonadota</taxon>
        <taxon>Gammaproteobacteria</taxon>
        <taxon>Lysobacterales</taxon>
        <taxon>Lysobacteraceae</taxon>
        <taxon>Xylella</taxon>
    </lineage>
</organism>
<dbReference type="EMBL" id="JAJPPU010000001">
    <property type="protein sequence ID" value="MCD8472056.1"/>
    <property type="molecule type" value="Genomic_DNA"/>
</dbReference>
<keyword evidence="2" id="KW-1185">Reference proteome</keyword>
<dbReference type="InterPro" id="IPR036663">
    <property type="entry name" value="Fumarylacetoacetase_C_sf"/>
</dbReference>
<accession>A0ABS8TSU3</accession>
<evidence type="ECO:0000313" key="2">
    <source>
        <dbReference type="Proteomes" id="UP001430701"/>
    </source>
</evidence>
<dbReference type="Gene3D" id="3.90.850.10">
    <property type="entry name" value="Fumarylacetoacetase-like, C-terminal domain"/>
    <property type="match status" value="1"/>
</dbReference>
<evidence type="ECO:0000313" key="1">
    <source>
        <dbReference type="EMBL" id="MCD8472056.1"/>
    </source>
</evidence>
<name>A0ABS8TSU3_9GAMM</name>
<comment type="caution">
    <text evidence="1">The sequence shown here is derived from an EMBL/GenBank/DDBJ whole genome shotgun (WGS) entry which is preliminary data.</text>
</comment>
<proteinExistence type="predicted"/>
<reference evidence="1" key="1">
    <citation type="submission" date="2021-11" db="EMBL/GenBank/DDBJ databases">
        <title>Genome sequence of Xylella taiwanensis PLS432.</title>
        <authorList>
            <person name="Weng L.-W."/>
            <person name="Su C.-C."/>
            <person name="Tsai C.-W."/>
            <person name="Kuo C.-H."/>
        </authorList>
    </citation>
    <scope>NUCLEOTIDE SEQUENCE</scope>
    <source>
        <strain evidence="1">PLS432</strain>
    </source>
</reference>
<dbReference type="Proteomes" id="UP001430701">
    <property type="component" value="Unassembled WGS sequence"/>
</dbReference>
<dbReference type="RefSeq" id="WP_160165172.1">
    <property type="nucleotide sequence ID" value="NZ_CP087681.1"/>
</dbReference>
<sequence>MKAFSFEEIISFISQYIQPSEGDIIYTWRSKGVGKLSNNDKTNLYIDGNLIAEINVK</sequence>